<name>A0A830HES3_9CHLO</name>
<feature type="compositionally biased region" description="Low complexity" evidence="1">
    <location>
        <begin position="34"/>
        <end position="44"/>
    </location>
</feature>
<feature type="region of interest" description="Disordered" evidence="1">
    <location>
        <begin position="1"/>
        <end position="78"/>
    </location>
</feature>
<feature type="compositionally biased region" description="Gly residues" evidence="1">
    <location>
        <begin position="12"/>
        <end position="23"/>
    </location>
</feature>
<protein>
    <submittedName>
        <fullName evidence="2">Uncharacterized protein</fullName>
    </submittedName>
</protein>
<reference evidence="2" key="1">
    <citation type="submission" date="2020-10" db="EMBL/GenBank/DDBJ databases">
        <title>Unveiling of a novel bifunctional photoreceptor, Dualchrome1, isolated from a cosmopolitan green alga.</title>
        <authorList>
            <person name="Suzuki S."/>
            <person name="Kawachi M."/>
        </authorList>
    </citation>
    <scope>NUCLEOTIDE SEQUENCE</scope>
    <source>
        <strain evidence="2">NIES 2893</strain>
    </source>
</reference>
<organism evidence="2 3">
    <name type="scientific">Pycnococcus provasolii</name>
    <dbReference type="NCBI Taxonomy" id="41880"/>
    <lineage>
        <taxon>Eukaryota</taxon>
        <taxon>Viridiplantae</taxon>
        <taxon>Chlorophyta</taxon>
        <taxon>Pseudoscourfieldiophyceae</taxon>
        <taxon>Pseudoscourfieldiales</taxon>
        <taxon>Pycnococcaceae</taxon>
        <taxon>Pycnococcus</taxon>
    </lineage>
</organism>
<sequence>MPWWSWSWGSPPDGGNGGGGGGTTTTLKTKRQLETSSQSSELLSDGSGVTPPLSSSSRDAAPPPPTPSSFLGTGTPVPDEPGAIMYGNKWFGVVMRAPPPDDTPGQVEEREARIDADVEREHLGDWARAEREYAEQYGKCVLETSYKFCMMGLAAGIPLGIYQKSYLPPVLMGMAGSTFDFAEGTKSPKCLELQKEVEYIKMVRREGKSERK</sequence>
<feature type="compositionally biased region" description="Low complexity" evidence="1">
    <location>
        <begin position="1"/>
        <end position="11"/>
    </location>
</feature>
<evidence type="ECO:0000313" key="2">
    <source>
        <dbReference type="EMBL" id="GHP03849.1"/>
    </source>
</evidence>
<evidence type="ECO:0000256" key="1">
    <source>
        <dbReference type="SAM" id="MobiDB-lite"/>
    </source>
</evidence>
<comment type="caution">
    <text evidence="2">The sequence shown here is derived from an EMBL/GenBank/DDBJ whole genome shotgun (WGS) entry which is preliminary data.</text>
</comment>
<dbReference type="OrthoDB" id="508902at2759"/>
<dbReference type="AlphaFoldDB" id="A0A830HES3"/>
<dbReference type="EMBL" id="BNJQ01000006">
    <property type="protein sequence ID" value="GHP03849.1"/>
    <property type="molecule type" value="Genomic_DNA"/>
</dbReference>
<keyword evidence="3" id="KW-1185">Reference proteome</keyword>
<accession>A0A830HES3</accession>
<feature type="compositionally biased region" description="Low complexity" evidence="1">
    <location>
        <begin position="51"/>
        <end position="60"/>
    </location>
</feature>
<proteinExistence type="predicted"/>
<evidence type="ECO:0000313" key="3">
    <source>
        <dbReference type="Proteomes" id="UP000660262"/>
    </source>
</evidence>
<gene>
    <name evidence="2" type="ORF">PPROV_000260300</name>
</gene>
<dbReference type="Proteomes" id="UP000660262">
    <property type="component" value="Unassembled WGS sequence"/>
</dbReference>